<sequence length="167" mass="18086">METNGDLLNEPASVVTNPAGYESSLSRAAVESADQAHGTEVFEKLRVDVVVIEAITYQTNPYSSALTTVDLDHPAFLGNTVQLIAKEKASIARKNKPFVLGIQKYTAVENVVRSVVEQTGAHSAQRRAWDDAIDGSLPPTFSLDAESLRPLRLLNLLHSPVQFSQAA</sequence>
<reference evidence="2" key="2">
    <citation type="submission" date="2015-01" db="EMBL/GenBank/DDBJ databases">
        <title>Evolutionary Origins and Diversification of the Mycorrhizal Mutualists.</title>
        <authorList>
            <consortium name="DOE Joint Genome Institute"/>
            <consortium name="Mycorrhizal Genomics Consortium"/>
            <person name="Kohler A."/>
            <person name="Kuo A."/>
            <person name="Nagy L.G."/>
            <person name="Floudas D."/>
            <person name="Copeland A."/>
            <person name="Barry K.W."/>
            <person name="Cichocki N."/>
            <person name="Veneault-Fourrey C."/>
            <person name="LaButti K."/>
            <person name="Lindquist E.A."/>
            <person name="Lipzen A."/>
            <person name="Lundell T."/>
            <person name="Morin E."/>
            <person name="Murat C."/>
            <person name="Riley R."/>
            <person name="Ohm R."/>
            <person name="Sun H."/>
            <person name="Tunlid A."/>
            <person name="Henrissat B."/>
            <person name="Grigoriev I.V."/>
            <person name="Hibbett D.S."/>
            <person name="Martin F."/>
        </authorList>
    </citation>
    <scope>NUCLEOTIDE SEQUENCE [LARGE SCALE GENOMIC DNA]</scope>
    <source>
        <strain evidence="2">UH-Slu-Lm8-n1</strain>
    </source>
</reference>
<dbReference type="GO" id="GO:0005524">
    <property type="term" value="F:ATP binding"/>
    <property type="evidence" value="ECO:0007669"/>
    <property type="project" value="InterPro"/>
</dbReference>
<dbReference type="STRING" id="930992.A0A0D0AIR2"/>
<dbReference type="EMBL" id="KN836560">
    <property type="protein sequence ID" value="KIK31883.1"/>
    <property type="molecule type" value="Genomic_DNA"/>
</dbReference>
<evidence type="ECO:0000313" key="2">
    <source>
        <dbReference type="Proteomes" id="UP000054485"/>
    </source>
</evidence>
<organism evidence="1 2">
    <name type="scientific">Suillus luteus UH-Slu-Lm8-n1</name>
    <dbReference type="NCBI Taxonomy" id="930992"/>
    <lineage>
        <taxon>Eukaryota</taxon>
        <taxon>Fungi</taxon>
        <taxon>Dikarya</taxon>
        <taxon>Basidiomycota</taxon>
        <taxon>Agaricomycotina</taxon>
        <taxon>Agaricomycetes</taxon>
        <taxon>Agaricomycetidae</taxon>
        <taxon>Boletales</taxon>
        <taxon>Suillineae</taxon>
        <taxon>Suillaceae</taxon>
        <taxon>Suillus</taxon>
    </lineage>
</organism>
<dbReference type="InParanoid" id="A0A0D0AIR2"/>
<dbReference type="Gene3D" id="3.40.1190.10">
    <property type="entry name" value="Mur-like, catalytic domain"/>
    <property type="match status" value="1"/>
</dbReference>
<reference evidence="1 2" key="1">
    <citation type="submission" date="2014-04" db="EMBL/GenBank/DDBJ databases">
        <authorList>
            <consortium name="DOE Joint Genome Institute"/>
            <person name="Kuo A."/>
            <person name="Ruytinx J."/>
            <person name="Rineau F."/>
            <person name="Colpaert J."/>
            <person name="Kohler A."/>
            <person name="Nagy L.G."/>
            <person name="Floudas D."/>
            <person name="Copeland A."/>
            <person name="Barry K.W."/>
            <person name="Cichocki N."/>
            <person name="Veneault-Fourrey C."/>
            <person name="LaButti K."/>
            <person name="Lindquist E.A."/>
            <person name="Lipzen A."/>
            <person name="Lundell T."/>
            <person name="Morin E."/>
            <person name="Murat C."/>
            <person name="Sun H."/>
            <person name="Tunlid A."/>
            <person name="Henrissat B."/>
            <person name="Grigoriev I.V."/>
            <person name="Hibbett D.S."/>
            <person name="Martin F."/>
            <person name="Nordberg H.P."/>
            <person name="Cantor M.N."/>
            <person name="Hua S.X."/>
        </authorList>
    </citation>
    <scope>NUCLEOTIDE SEQUENCE [LARGE SCALE GENOMIC DNA]</scope>
    <source>
        <strain evidence="1 2">UH-Slu-Lm8-n1</strain>
    </source>
</reference>
<dbReference type="SUPFAM" id="SSF53623">
    <property type="entry name" value="MurD-like peptide ligases, catalytic domain"/>
    <property type="match status" value="1"/>
</dbReference>
<dbReference type="InterPro" id="IPR036565">
    <property type="entry name" value="Mur-like_cat_sf"/>
</dbReference>
<keyword evidence="2" id="KW-1185">Reference proteome</keyword>
<dbReference type="OrthoDB" id="5212574at2759"/>
<dbReference type="Proteomes" id="UP000054485">
    <property type="component" value="Unassembled WGS sequence"/>
</dbReference>
<gene>
    <name evidence="1" type="ORF">CY34DRAFT_762363</name>
</gene>
<evidence type="ECO:0000313" key="1">
    <source>
        <dbReference type="EMBL" id="KIK31883.1"/>
    </source>
</evidence>
<dbReference type="AlphaFoldDB" id="A0A0D0AIR2"/>
<dbReference type="HOGENOM" id="CLU_1595643_0_0_1"/>
<name>A0A0D0AIR2_9AGAM</name>
<protein>
    <submittedName>
        <fullName evidence="1">Uncharacterized protein</fullName>
    </submittedName>
</protein>
<accession>A0A0D0AIR2</accession>
<proteinExistence type="predicted"/>